<evidence type="ECO:0000256" key="2">
    <source>
        <dbReference type="SAM" id="MobiDB-lite"/>
    </source>
</evidence>
<feature type="coiled-coil region" evidence="1">
    <location>
        <begin position="1130"/>
        <end position="1160"/>
    </location>
</feature>
<protein>
    <submittedName>
        <fullName evidence="4">Uncharacterized protein</fullName>
    </submittedName>
</protein>
<feature type="compositionally biased region" description="Low complexity" evidence="2">
    <location>
        <begin position="854"/>
        <end position="871"/>
    </location>
</feature>
<feature type="compositionally biased region" description="Basic and acidic residues" evidence="2">
    <location>
        <begin position="911"/>
        <end position="930"/>
    </location>
</feature>
<comment type="caution">
    <text evidence="4">The sequence shown here is derived from an EMBL/GenBank/DDBJ whole genome shotgun (WGS) entry which is preliminary data.</text>
</comment>
<feature type="compositionally biased region" description="Low complexity" evidence="2">
    <location>
        <begin position="892"/>
        <end position="907"/>
    </location>
</feature>
<keyword evidence="3" id="KW-0472">Membrane</keyword>
<dbReference type="EMBL" id="JAMXLR010000092">
    <property type="protein sequence ID" value="MCO6047847.1"/>
    <property type="molecule type" value="Genomic_DNA"/>
</dbReference>
<dbReference type="AlphaFoldDB" id="A0A9X2JJP7"/>
<dbReference type="Proteomes" id="UP001155241">
    <property type="component" value="Unassembled WGS sequence"/>
</dbReference>
<reference evidence="4" key="1">
    <citation type="submission" date="2022-06" db="EMBL/GenBank/DDBJ databases">
        <title>Aeoliella straminimaris, a novel planctomycete from sediments.</title>
        <authorList>
            <person name="Vitorino I.R."/>
            <person name="Lage O.M."/>
        </authorList>
    </citation>
    <scope>NUCLEOTIDE SEQUENCE</scope>
    <source>
        <strain evidence="4">ICT_H6.2</strain>
    </source>
</reference>
<keyword evidence="1" id="KW-0175">Coiled coil</keyword>
<evidence type="ECO:0000313" key="5">
    <source>
        <dbReference type="Proteomes" id="UP001155241"/>
    </source>
</evidence>
<feature type="coiled-coil region" evidence="1">
    <location>
        <begin position="635"/>
        <end position="662"/>
    </location>
</feature>
<evidence type="ECO:0000313" key="4">
    <source>
        <dbReference type="EMBL" id="MCO6047847.1"/>
    </source>
</evidence>
<feature type="region of interest" description="Disordered" evidence="2">
    <location>
        <begin position="1064"/>
        <end position="1094"/>
    </location>
</feature>
<organism evidence="4 5">
    <name type="scientific">Aeoliella straminimaris</name>
    <dbReference type="NCBI Taxonomy" id="2954799"/>
    <lineage>
        <taxon>Bacteria</taxon>
        <taxon>Pseudomonadati</taxon>
        <taxon>Planctomycetota</taxon>
        <taxon>Planctomycetia</taxon>
        <taxon>Pirellulales</taxon>
        <taxon>Lacipirellulaceae</taxon>
        <taxon>Aeoliella</taxon>
    </lineage>
</organism>
<feature type="coiled-coil region" evidence="1">
    <location>
        <begin position="696"/>
        <end position="723"/>
    </location>
</feature>
<feature type="transmembrane region" description="Helical" evidence="3">
    <location>
        <begin position="51"/>
        <end position="69"/>
    </location>
</feature>
<keyword evidence="3" id="KW-1133">Transmembrane helix</keyword>
<gene>
    <name evidence="4" type="ORF">NG895_28410</name>
</gene>
<keyword evidence="3" id="KW-0812">Transmembrane</keyword>
<feature type="transmembrane region" description="Helical" evidence="3">
    <location>
        <begin position="150"/>
        <end position="168"/>
    </location>
</feature>
<name>A0A9X2JJP7_9BACT</name>
<keyword evidence="5" id="KW-1185">Reference proteome</keyword>
<evidence type="ECO:0000256" key="1">
    <source>
        <dbReference type="SAM" id="Coils"/>
    </source>
</evidence>
<dbReference type="InterPro" id="IPR013783">
    <property type="entry name" value="Ig-like_fold"/>
</dbReference>
<proteinExistence type="predicted"/>
<feature type="region of interest" description="Disordered" evidence="2">
    <location>
        <begin position="890"/>
        <end position="930"/>
    </location>
</feature>
<accession>A0A9X2JJP7</accession>
<evidence type="ECO:0000256" key="3">
    <source>
        <dbReference type="SAM" id="Phobius"/>
    </source>
</evidence>
<feature type="region of interest" description="Disordered" evidence="2">
    <location>
        <begin position="441"/>
        <end position="469"/>
    </location>
</feature>
<feature type="transmembrane region" description="Helical" evidence="3">
    <location>
        <begin position="20"/>
        <end position="45"/>
    </location>
</feature>
<dbReference type="RefSeq" id="WP_252855953.1">
    <property type="nucleotide sequence ID" value="NZ_JAMXLR010000092.1"/>
</dbReference>
<feature type="region of interest" description="Disordered" evidence="2">
    <location>
        <begin position="854"/>
        <end position="873"/>
    </location>
</feature>
<sequence>MHPLQQRVGQIRQWWNRRALVEVCCWILATAIAIVLALGLVDYLVRATDRGLRVLLSVALVLAIGAAAVRLMRWWRKQTWNEMGAAQALQRAFPALGDRLASSLEFLRQEEDDPTAGSAPLRRAVVSEATSELETMPAEQVAQRRGTNRAVAVAIGALLVAGIVAVAAPQSTLTATQRLLGPWNNVEWPRQNDLAFVDPPALLARGDAFEVSLVDEGNSLPADVAIEYRYQVDGRRRTEQTWMQRVGNTMVARRENVRRSFEFRATGGDHHSMQWNKVEVVDRPTLGQLVVTVHPPAYSGLDSGVASANTRLLSGSSIELTASASEALSKVELQLEDEEPLTVEIAGDDAADVHLPNGNWTPRAESGTRPLRGVLKLVAKSGLSGEVTLPPLEVVADQPPEVAWQQPSEDLFVVPTAQVPVAAQVSDDLSIARIELTATAAMTGDEAPPEPWETPLFDPKAQPPQRDALAADGQPLDRQTTEYTLEVAPLELAPGTVLELTVRATDFAGQSGSTPTPRRLSIITAAELDSRLAGDQAEILRLLEQALADERLARQQASDVAASDPASRPALDGLLNTRLTQQGVRRTLTEKSAGVVDRCDALIDRLAMNRVSHPELVTQLQRIIDVVSTLGKGPLPAAEQQLTELRKTVESLANRAVSANEEQQLTSEFNSLDATQQEIIAALEQLIDEANAWSDTDRFIRELARLEQEERELRERSLELLRRSFESRTNRDVAPPDQQEIDRLTAAQADLARRFDKMTQAMNEMAGSESVTSDLAARLQDAVQAAESANLSAQLADASRELNQEQFGRAAETQESAADALRELVDRLRDRAPTDPGELASRLRDLQRQLNELAQQANDAAEQANEAQQNQQRDELAKKLEQLSRELNRLTAQAASQSAQSASANSAPKPGESKQQSKQDMEQAKKDIEQAQRELAQRIAELEGERQQRLLERLAQVLDDLIPRQQVALEDTLKLDGARDTSGALDQQQVEQAGKLATTETQIAHELEDAMADVEKRAVFQLALGGAAGDMRQAASALESAETGRVTQNLELNALARMRHVLDILRDPPPPPPEDDQSSEGGGSGGGEQPPQQPPLIELAEVKMLRWLQVELNSRTRQFEADLADNPNTAAEKREAARRLADEQQRLEELVREMMRRNNRNMQRPVDL</sequence>
<dbReference type="Gene3D" id="2.60.40.10">
    <property type="entry name" value="Immunoglobulins"/>
    <property type="match status" value="1"/>
</dbReference>